<name>A0A3G9J754_9BACL</name>
<dbReference type="EMBL" id="AP019308">
    <property type="protein sequence ID" value="BBH19628.1"/>
    <property type="molecule type" value="Genomic_DNA"/>
</dbReference>
<protein>
    <submittedName>
        <fullName evidence="1">Uncharacterized protein</fullName>
    </submittedName>
</protein>
<evidence type="ECO:0000313" key="1">
    <source>
        <dbReference type="EMBL" id="BBH19628.1"/>
    </source>
</evidence>
<dbReference type="OrthoDB" id="2987331at2"/>
<evidence type="ECO:0000313" key="2">
    <source>
        <dbReference type="Proteomes" id="UP000275368"/>
    </source>
</evidence>
<gene>
    <name evidence="1" type="ORF">Back11_09730</name>
</gene>
<dbReference type="RefSeq" id="WP_125654109.1">
    <property type="nucleotide sequence ID" value="NZ_AP019308.1"/>
</dbReference>
<accession>A0A3G9J754</accession>
<dbReference type="Proteomes" id="UP000275368">
    <property type="component" value="Chromosome"/>
</dbReference>
<dbReference type="KEGG" id="pbk:Back11_09730"/>
<reference evidence="1 2" key="1">
    <citation type="submission" date="2018-11" db="EMBL/GenBank/DDBJ databases">
        <title>Complete genome sequence of Paenibacillus baekrokdamisoli strain KCTC 33723.</title>
        <authorList>
            <person name="Kang S.W."/>
            <person name="Lee K.C."/>
            <person name="Kim K.K."/>
            <person name="Kim J.S."/>
            <person name="Kim D.S."/>
            <person name="Ko S.H."/>
            <person name="Yang S.H."/>
            <person name="Lee J.S."/>
        </authorList>
    </citation>
    <scope>NUCLEOTIDE SEQUENCE [LARGE SCALE GENOMIC DNA]</scope>
    <source>
        <strain evidence="1 2">KCTC 33723</strain>
    </source>
</reference>
<sequence length="597" mass="68425">MNIGDITDRLTQADVHKFAASPIWGHSTDGLDHVQWPDCLLSTLCIHRAWPRLPEVAALTLITIIREFGAMPFKEEQLLVVIPPGSIGVNYRVGLLKLLEAGIVFAVRKAWGEKLYFIPQDSFVNWYRIIFLDDILPPIEELNVSHIMFSPDEEEVYKPMLGLQLIHTLAEMQRTGMKLTSKGYLTKRTVEKASKHIHLRAAEMDRLHLSRLSRDGKYTGYPIPFAFFLELFFIHGWITQSQESVEIRLACWENWLSLPSLSRESKLLHTLIQHFAFQNTQTAHTAVVMCQLLPMKWYRIADILLSLHKILGDSNSAITDDNLIKDWCNLLSAFGWLEMARLISGEPIVRWLINPQLLEDSSILPLIEGESIRITPDGEIFVYPDSSGQIRWLLENIALRKLTDRVTVYKLDSALLLRMDKLGLSCESIINRLEEASGEELPHTVRIAIASLKTTEFCQEEEGPIQLSVQLASEGKSMTNMSPFPEPPSLYAYDLLLEWPSYKSLFVGLDEVPTMWIKQLRSYHHSTKRELLERALSWRTAVKLNYRGSVQSFVPERIEGDGVDWAVVGQFYEENGTEQLRLKPTMWQEMMLVIPIE</sequence>
<proteinExistence type="predicted"/>
<dbReference type="AlphaFoldDB" id="A0A3G9J754"/>
<organism evidence="1 2">
    <name type="scientific">Paenibacillus baekrokdamisoli</name>
    <dbReference type="NCBI Taxonomy" id="1712516"/>
    <lineage>
        <taxon>Bacteria</taxon>
        <taxon>Bacillati</taxon>
        <taxon>Bacillota</taxon>
        <taxon>Bacilli</taxon>
        <taxon>Bacillales</taxon>
        <taxon>Paenibacillaceae</taxon>
        <taxon>Paenibacillus</taxon>
    </lineage>
</organism>
<keyword evidence="2" id="KW-1185">Reference proteome</keyword>